<gene>
    <name evidence="1" type="ORF">BU16DRAFT_556780</name>
</gene>
<accession>A0A6A6R7F0</accession>
<name>A0A6A6R7F0_9PEZI</name>
<evidence type="ECO:0000313" key="2">
    <source>
        <dbReference type="Proteomes" id="UP000799750"/>
    </source>
</evidence>
<sequence length="171" mass="19091">MSYPALALAAPSSSITKRLTDPIMAAPSVEVVNWRAETTKRLIPATDSTTIGPICRAFIMAACMRQPEEHGLDYIPSAKPSYSKVLGEQSSVPRFASRGSTQLNPTRRRTTQAQLTCALRQLWSDPWKHKRVDHKPANASPLRNPSNSAPWLKLTLHLLQVRQNSSWRDMC</sequence>
<proteinExistence type="predicted"/>
<dbReference type="EMBL" id="MU004183">
    <property type="protein sequence ID" value="KAF2500304.1"/>
    <property type="molecule type" value="Genomic_DNA"/>
</dbReference>
<reference evidence="1" key="1">
    <citation type="journal article" date="2020" name="Stud. Mycol.">
        <title>101 Dothideomycetes genomes: a test case for predicting lifestyles and emergence of pathogens.</title>
        <authorList>
            <person name="Haridas S."/>
            <person name="Albert R."/>
            <person name="Binder M."/>
            <person name="Bloem J."/>
            <person name="Labutti K."/>
            <person name="Salamov A."/>
            <person name="Andreopoulos B."/>
            <person name="Baker S."/>
            <person name="Barry K."/>
            <person name="Bills G."/>
            <person name="Bluhm B."/>
            <person name="Cannon C."/>
            <person name="Castanera R."/>
            <person name="Culley D."/>
            <person name="Daum C."/>
            <person name="Ezra D."/>
            <person name="Gonzalez J."/>
            <person name="Henrissat B."/>
            <person name="Kuo A."/>
            <person name="Liang C."/>
            <person name="Lipzen A."/>
            <person name="Lutzoni F."/>
            <person name="Magnuson J."/>
            <person name="Mondo S."/>
            <person name="Nolan M."/>
            <person name="Ohm R."/>
            <person name="Pangilinan J."/>
            <person name="Park H.-J."/>
            <person name="Ramirez L."/>
            <person name="Alfaro M."/>
            <person name="Sun H."/>
            <person name="Tritt A."/>
            <person name="Yoshinaga Y."/>
            <person name="Zwiers L.-H."/>
            <person name="Turgeon B."/>
            <person name="Goodwin S."/>
            <person name="Spatafora J."/>
            <person name="Crous P."/>
            <person name="Grigoriev I."/>
        </authorList>
    </citation>
    <scope>NUCLEOTIDE SEQUENCE</scope>
    <source>
        <strain evidence="1">CBS 269.34</strain>
    </source>
</reference>
<evidence type="ECO:0000313" key="1">
    <source>
        <dbReference type="EMBL" id="KAF2500304.1"/>
    </source>
</evidence>
<dbReference type="Proteomes" id="UP000799750">
    <property type="component" value="Unassembled WGS sequence"/>
</dbReference>
<dbReference type="AlphaFoldDB" id="A0A6A6R7F0"/>
<keyword evidence="2" id="KW-1185">Reference proteome</keyword>
<organism evidence="1 2">
    <name type="scientific">Lophium mytilinum</name>
    <dbReference type="NCBI Taxonomy" id="390894"/>
    <lineage>
        <taxon>Eukaryota</taxon>
        <taxon>Fungi</taxon>
        <taxon>Dikarya</taxon>
        <taxon>Ascomycota</taxon>
        <taxon>Pezizomycotina</taxon>
        <taxon>Dothideomycetes</taxon>
        <taxon>Pleosporomycetidae</taxon>
        <taxon>Mytilinidiales</taxon>
        <taxon>Mytilinidiaceae</taxon>
        <taxon>Lophium</taxon>
    </lineage>
</organism>
<protein>
    <submittedName>
        <fullName evidence="1">Uncharacterized protein</fullName>
    </submittedName>
</protein>